<dbReference type="OrthoDB" id="116316at2759"/>
<dbReference type="Proteomes" id="UP000198211">
    <property type="component" value="Unassembled WGS sequence"/>
</dbReference>
<dbReference type="Pfam" id="PF00098">
    <property type="entry name" value="zf-CCHC"/>
    <property type="match status" value="1"/>
</dbReference>
<dbReference type="AlphaFoldDB" id="A0A225VI71"/>
<reference evidence="4" key="1">
    <citation type="submission" date="2017-03" db="EMBL/GenBank/DDBJ databases">
        <title>Phytopthora megakarya and P. palmivora, two closely related causual agents of cacao black pod achieved similar genome size and gene model numbers by different mechanisms.</title>
        <authorList>
            <person name="Ali S."/>
            <person name="Shao J."/>
            <person name="Larry D.J."/>
            <person name="Kronmiller B."/>
            <person name="Shen D."/>
            <person name="Strem M.D."/>
            <person name="Melnick R.L."/>
            <person name="Guiltinan M.J."/>
            <person name="Tyler B.M."/>
            <person name="Meinhardt L.W."/>
            <person name="Bailey B.A."/>
        </authorList>
    </citation>
    <scope>NUCLEOTIDE SEQUENCE [LARGE SCALE GENOMIC DNA]</scope>
    <source>
        <strain evidence="4">zdho120</strain>
    </source>
</reference>
<gene>
    <name evidence="3" type="ORF">PHMEG_00023530</name>
</gene>
<organism evidence="3 4">
    <name type="scientific">Phytophthora megakarya</name>
    <dbReference type="NCBI Taxonomy" id="4795"/>
    <lineage>
        <taxon>Eukaryota</taxon>
        <taxon>Sar</taxon>
        <taxon>Stramenopiles</taxon>
        <taxon>Oomycota</taxon>
        <taxon>Peronosporomycetes</taxon>
        <taxon>Peronosporales</taxon>
        <taxon>Peronosporaceae</taxon>
        <taxon>Phytophthora</taxon>
    </lineage>
</organism>
<proteinExistence type="predicted"/>
<dbReference type="InterPro" id="IPR001878">
    <property type="entry name" value="Znf_CCHC"/>
</dbReference>
<keyword evidence="4" id="KW-1185">Reference proteome</keyword>
<protein>
    <submittedName>
        <fullName evidence="3">Polyprotein</fullName>
    </submittedName>
</protein>
<dbReference type="InterPro" id="IPR036875">
    <property type="entry name" value="Znf_CCHC_sf"/>
</dbReference>
<sequence>MTNHIKTTKRVIRDFQEQRVLLSDDEKRQNFMQSLGPSFNGFVGVLEMCQTFEAMVTRCQAEAIRRDQQKNRRSTNSGSKSNASFSAEQAAGTKGGKKKHDMTEAKCYNSQEMGHFARDCTKERVLPKSKGGETASVAFSVDDATEDCRRGWIMDSGATGYMTGHVDNLTGVRELSEPRVLTVASGDYTEKFSPVVHHSTLRLVLVIGVARRMKRMQLDVKTAFLNSDWTRKPIWNRLNVTRVLMDTCDVYSMHCMD</sequence>
<evidence type="ECO:0000313" key="4">
    <source>
        <dbReference type="Proteomes" id="UP000198211"/>
    </source>
</evidence>
<feature type="region of interest" description="Disordered" evidence="1">
    <location>
        <begin position="65"/>
        <end position="101"/>
    </location>
</feature>
<dbReference type="EMBL" id="NBNE01004906">
    <property type="protein sequence ID" value="OWZ04548.1"/>
    <property type="molecule type" value="Genomic_DNA"/>
</dbReference>
<evidence type="ECO:0000259" key="2">
    <source>
        <dbReference type="Pfam" id="PF00098"/>
    </source>
</evidence>
<dbReference type="GO" id="GO:0003676">
    <property type="term" value="F:nucleic acid binding"/>
    <property type="evidence" value="ECO:0007669"/>
    <property type="project" value="InterPro"/>
</dbReference>
<feature type="domain" description="CCHC-type" evidence="2">
    <location>
        <begin position="106"/>
        <end position="122"/>
    </location>
</feature>
<dbReference type="SUPFAM" id="SSF57756">
    <property type="entry name" value="Retrovirus zinc finger-like domains"/>
    <property type="match status" value="1"/>
</dbReference>
<comment type="caution">
    <text evidence="3">The sequence shown here is derived from an EMBL/GenBank/DDBJ whole genome shotgun (WGS) entry which is preliminary data.</text>
</comment>
<dbReference type="GO" id="GO:0008270">
    <property type="term" value="F:zinc ion binding"/>
    <property type="evidence" value="ECO:0007669"/>
    <property type="project" value="InterPro"/>
</dbReference>
<evidence type="ECO:0000313" key="3">
    <source>
        <dbReference type="EMBL" id="OWZ04548.1"/>
    </source>
</evidence>
<evidence type="ECO:0000256" key="1">
    <source>
        <dbReference type="SAM" id="MobiDB-lite"/>
    </source>
</evidence>
<accession>A0A225VI71</accession>
<name>A0A225VI71_9STRA</name>
<dbReference type="Gene3D" id="4.10.60.10">
    <property type="entry name" value="Zinc finger, CCHC-type"/>
    <property type="match status" value="1"/>
</dbReference>
<feature type="compositionally biased region" description="Polar residues" evidence="1">
    <location>
        <begin position="74"/>
        <end position="87"/>
    </location>
</feature>